<gene>
    <name evidence="3" type="ORF">KZO38_05755</name>
</gene>
<name>A0ABS6YCG1_9BACT</name>
<evidence type="ECO:0000256" key="1">
    <source>
        <dbReference type="ARBA" id="ARBA00006484"/>
    </source>
</evidence>
<evidence type="ECO:0000313" key="3">
    <source>
        <dbReference type="EMBL" id="MBW4769265.1"/>
    </source>
</evidence>
<sequence>MESKVILLTGASSGIGFQTAEHLAKQGHKVYGAARRVEQMEALKPLGVVPLMLDLTQEASIAEAVAHVIACEKRIDVLINNAGYGLLGAVEDVELSEARKQFEVNVFGLAAITKAVLPYMRAQKQGTIINISSIAGRISMPFWAWYTATKHSIEAFSDALRMEVASKGIHVVVIEPGGIKTDWGLIAAEHLKNNATNSAYKEQALRAAQRLKQRYEGASLSQPIVIAKAIAHAVNSKRPKSRYLIGFGAKPLAWFHALLPTRLFDFIAQRI</sequence>
<dbReference type="InterPro" id="IPR002347">
    <property type="entry name" value="SDR_fam"/>
</dbReference>
<comment type="similarity">
    <text evidence="1">Belongs to the short-chain dehydrogenases/reductases (SDR) family.</text>
</comment>
<dbReference type="InterPro" id="IPR051911">
    <property type="entry name" value="SDR_oxidoreductase"/>
</dbReference>
<dbReference type="PANTHER" id="PTHR43976:SF16">
    <property type="entry name" value="SHORT-CHAIN DEHYDROGENASE_REDUCTASE FAMILY PROTEIN"/>
    <property type="match status" value="1"/>
</dbReference>
<dbReference type="NCBIfam" id="NF004826">
    <property type="entry name" value="PRK06182.1"/>
    <property type="match status" value="1"/>
</dbReference>
<dbReference type="Pfam" id="PF00106">
    <property type="entry name" value="adh_short"/>
    <property type="match status" value="1"/>
</dbReference>
<evidence type="ECO:0000313" key="4">
    <source>
        <dbReference type="Proteomes" id="UP000788426"/>
    </source>
</evidence>
<organism evidence="3 4">
    <name type="scientific">Hoylesella nanceiensis</name>
    <dbReference type="NCBI Taxonomy" id="425941"/>
    <lineage>
        <taxon>Bacteria</taxon>
        <taxon>Pseudomonadati</taxon>
        <taxon>Bacteroidota</taxon>
        <taxon>Bacteroidia</taxon>
        <taxon>Bacteroidales</taxon>
        <taxon>Prevotellaceae</taxon>
        <taxon>Hoylesella</taxon>
    </lineage>
</organism>
<dbReference type="InterPro" id="IPR020904">
    <property type="entry name" value="Sc_DH/Rdtase_CS"/>
</dbReference>
<dbReference type="RefSeq" id="WP_219481024.1">
    <property type="nucleotide sequence ID" value="NZ_JAHXCT010000003.1"/>
</dbReference>
<dbReference type="PANTHER" id="PTHR43976">
    <property type="entry name" value="SHORT CHAIN DEHYDROGENASE"/>
    <property type="match status" value="1"/>
</dbReference>
<dbReference type="EMBL" id="JAHXCT010000003">
    <property type="protein sequence ID" value="MBW4769265.1"/>
    <property type="molecule type" value="Genomic_DNA"/>
</dbReference>
<comment type="caution">
    <text evidence="3">The sequence shown here is derived from an EMBL/GenBank/DDBJ whole genome shotgun (WGS) entry which is preliminary data.</text>
</comment>
<evidence type="ECO:0000256" key="2">
    <source>
        <dbReference type="ARBA" id="ARBA00023002"/>
    </source>
</evidence>
<dbReference type="Proteomes" id="UP000788426">
    <property type="component" value="Unassembled WGS sequence"/>
</dbReference>
<accession>A0ABS6YCG1</accession>
<keyword evidence="2" id="KW-0560">Oxidoreductase</keyword>
<proteinExistence type="inferred from homology"/>
<reference evidence="3 4" key="1">
    <citation type="submission" date="2021-07" db="EMBL/GenBank/DDBJ databases">
        <title>Genomic diversity and antimicrobial resistance of Prevotella spp. isolated from chronic lung disease airways.</title>
        <authorList>
            <person name="Webb K.A."/>
            <person name="Olagoke O.S."/>
            <person name="Baird T."/>
            <person name="Neill J."/>
            <person name="Pham A."/>
            <person name="Wells T.J."/>
            <person name="Ramsay K.A."/>
            <person name="Bell S.C."/>
            <person name="Sarovich D.S."/>
            <person name="Price E.P."/>
        </authorList>
    </citation>
    <scope>NUCLEOTIDE SEQUENCE [LARGE SCALE GENOMIC DNA]</scope>
    <source>
        <strain evidence="3 4">SCHI0011.S.12</strain>
    </source>
</reference>
<keyword evidence="4" id="KW-1185">Reference proteome</keyword>
<dbReference type="PROSITE" id="PS00061">
    <property type="entry name" value="ADH_SHORT"/>
    <property type="match status" value="1"/>
</dbReference>
<dbReference type="CDD" id="cd05374">
    <property type="entry name" value="17beta-HSD-like_SDR_c"/>
    <property type="match status" value="1"/>
</dbReference>
<protein>
    <submittedName>
        <fullName evidence="3">SDR family NAD(P)-dependent oxidoreductase</fullName>
    </submittedName>
</protein>